<reference evidence="1 2" key="1">
    <citation type="submission" date="2018-04" db="EMBL/GenBank/DDBJ databases">
        <authorList>
            <person name="Go L.Y."/>
            <person name="Mitchell J.A."/>
        </authorList>
    </citation>
    <scope>NUCLEOTIDE SEQUENCE [LARGE SCALE GENOMIC DNA]</scope>
    <source>
        <strain evidence="1">ULC066bin1</strain>
    </source>
</reference>
<protein>
    <submittedName>
        <fullName evidence="1">DUF72 domain-containing protein</fullName>
    </submittedName>
</protein>
<evidence type="ECO:0000313" key="2">
    <source>
        <dbReference type="Proteomes" id="UP000249467"/>
    </source>
</evidence>
<dbReference type="PANTHER" id="PTHR30348:SF9">
    <property type="entry name" value="UPF0759 PROTEIN YECE"/>
    <property type="match status" value="1"/>
</dbReference>
<dbReference type="SUPFAM" id="SSF117396">
    <property type="entry name" value="TM1631-like"/>
    <property type="match status" value="1"/>
</dbReference>
<comment type="caution">
    <text evidence="1">The sequence shown here is derived from an EMBL/GenBank/DDBJ whole genome shotgun (WGS) entry which is preliminary data.</text>
</comment>
<dbReference type="Proteomes" id="UP000249467">
    <property type="component" value="Unassembled WGS sequence"/>
</dbReference>
<dbReference type="AlphaFoldDB" id="A0A2W4WGP1"/>
<dbReference type="InterPro" id="IPR036520">
    <property type="entry name" value="UPF0759_sf"/>
</dbReference>
<dbReference type="InterPro" id="IPR002763">
    <property type="entry name" value="DUF72"/>
</dbReference>
<evidence type="ECO:0000313" key="1">
    <source>
        <dbReference type="EMBL" id="PZO42357.1"/>
    </source>
</evidence>
<dbReference type="EMBL" id="QBML01000007">
    <property type="protein sequence ID" value="PZO42357.1"/>
    <property type="molecule type" value="Genomic_DNA"/>
</dbReference>
<dbReference type="Pfam" id="PF01904">
    <property type="entry name" value="DUF72"/>
    <property type="match status" value="1"/>
</dbReference>
<gene>
    <name evidence="1" type="ORF">DCF19_07115</name>
</gene>
<accession>A0A2W4WGP1</accession>
<proteinExistence type="predicted"/>
<dbReference type="Gene3D" id="3.20.20.410">
    <property type="entry name" value="Protein of unknown function UPF0759"/>
    <property type="match status" value="1"/>
</dbReference>
<name>A0A2W4WGP1_9CYAN</name>
<reference evidence="1 2" key="2">
    <citation type="submission" date="2018-06" db="EMBL/GenBank/DDBJ databases">
        <title>Metagenomic assembly of (sub)arctic Cyanobacteria and their associated microbiome from non-axenic cultures.</title>
        <authorList>
            <person name="Baurain D."/>
        </authorList>
    </citation>
    <scope>NUCLEOTIDE SEQUENCE [LARGE SCALE GENOMIC DNA]</scope>
    <source>
        <strain evidence="1">ULC066bin1</strain>
    </source>
</reference>
<sequence length="294" mass="34074">MSNIFYLGCAVWAFKGWIGDFYPKGSHSTEYLQLYSDRFATVEVNSTFYSIPDRQTIQRWAQESSTGFQFCPKFPKQLTHNGLLQPYIEQALQFLDLMSSFGDRLGVVFVQLPPSYSPASFTDLANFLKALPTKDYQIALEVRHADWFKAPNSDRLNKLLQNLGVGRVLLDSRPIYDLPFGDEIDPALSLPVQQERRKPNLPLQPIVTAPFSIVRFISHPEQDLNIRFWQEWMTHLQDWLANGTKIYFFMHCPIEERSPHNARYFQEMLEKANVPVPSLPWNLLTPPPQQLTLF</sequence>
<organism evidence="1 2">
    <name type="scientific">Pseudanabaena frigida</name>
    <dbReference type="NCBI Taxonomy" id="945775"/>
    <lineage>
        <taxon>Bacteria</taxon>
        <taxon>Bacillati</taxon>
        <taxon>Cyanobacteriota</taxon>
        <taxon>Cyanophyceae</taxon>
        <taxon>Pseudanabaenales</taxon>
        <taxon>Pseudanabaenaceae</taxon>
        <taxon>Pseudanabaena</taxon>
    </lineage>
</organism>
<dbReference type="PANTHER" id="PTHR30348">
    <property type="entry name" value="UNCHARACTERIZED PROTEIN YECE"/>
    <property type="match status" value="1"/>
</dbReference>